<keyword evidence="1" id="KW-1133">Transmembrane helix</keyword>
<name>A0ABZ0SM79_9MICO</name>
<gene>
    <name evidence="3" type="ORF">SM116_11145</name>
</gene>
<organism evidence="3 4">
    <name type="scientific">Microbacterium rhizosphaerae</name>
    <dbReference type="NCBI Taxonomy" id="1678237"/>
    <lineage>
        <taxon>Bacteria</taxon>
        <taxon>Bacillati</taxon>
        <taxon>Actinomycetota</taxon>
        <taxon>Actinomycetes</taxon>
        <taxon>Micrococcales</taxon>
        <taxon>Microbacteriaceae</taxon>
        <taxon>Microbacterium</taxon>
    </lineage>
</organism>
<keyword evidence="4" id="KW-1185">Reference proteome</keyword>
<keyword evidence="1" id="KW-0472">Membrane</keyword>
<feature type="domain" description="DUF6458" evidence="2">
    <location>
        <begin position="1"/>
        <end position="64"/>
    </location>
</feature>
<dbReference type="InterPro" id="IPR045597">
    <property type="entry name" value="DUF6458"/>
</dbReference>
<dbReference type="RefSeq" id="WP_320941056.1">
    <property type="nucleotide sequence ID" value="NZ_BAABEU010000010.1"/>
</dbReference>
<proteinExistence type="predicted"/>
<feature type="transmembrane region" description="Helical" evidence="1">
    <location>
        <begin position="29"/>
        <end position="52"/>
    </location>
</feature>
<protein>
    <submittedName>
        <fullName evidence="3">DUF6458 family protein</fullName>
    </submittedName>
</protein>
<sequence>MTMGLGVVLVVIGAILTYALHITVSWVDLQLVGYILMVAGVIVFVIGLIRFFMHRRTVGTSRTYVDPATGDRVAREERVLPPEDV</sequence>
<evidence type="ECO:0000256" key="1">
    <source>
        <dbReference type="SAM" id="Phobius"/>
    </source>
</evidence>
<dbReference type="Proteomes" id="UP001323798">
    <property type="component" value="Chromosome"/>
</dbReference>
<dbReference type="Pfam" id="PF20059">
    <property type="entry name" value="DUF6458"/>
    <property type="match status" value="1"/>
</dbReference>
<dbReference type="EMBL" id="CP139368">
    <property type="protein sequence ID" value="WPR88336.1"/>
    <property type="molecule type" value="Genomic_DNA"/>
</dbReference>
<accession>A0ABZ0SM79</accession>
<reference evidence="3 4" key="1">
    <citation type="submission" date="2023-11" db="EMBL/GenBank/DDBJ databases">
        <title>Genome sequence of Microbacterium rhizosphaerae KACC 19337.</title>
        <authorList>
            <person name="Choi H."/>
            <person name="Kim S."/>
            <person name="Kim Y."/>
            <person name="Kwon S.-W."/>
            <person name="Heo J."/>
        </authorList>
    </citation>
    <scope>NUCLEOTIDE SEQUENCE [LARGE SCALE GENOMIC DNA]</scope>
    <source>
        <strain evidence="3 4">KACC 19337</strain>
    </source>
</reference>
<keyword evidence="1" id="KW-0812">Transmembrane</keyword>
<evidence type="ECO:0000313" key="4">
    <source>
        <dbReference type="Proteomes" id="UP001323798"/>
    </source>
</evidence>
<evidence type="ECO:0000313" key="3">
    <source>
        <dbReference type="EMBL" id="WPR88336.1"/>
    </source>
</evidence>
<evidence type="ECO:0000259" key="2">
    <source>
        <dbReference type="Pfam" id="PF20059"/>
    </source>
</evidence>